<dbReference type="EMBL" id="JAWLVV010000015">
    <property type="protein sequence ID" value="MDV7292050.1"/>
    <property type="molecule type" value="Genomic_DNA"/>
</dbReference>
<comment type="caution">
    <text evidence="1">The sequence shown here is derived from an EMBL/GenBank/DDBJ whole genome shotgun (WGS) entry which is preliminary data.</text>
</comment>
<name>A0AAE5AE48_MYCFO</name>
<accession>A0AAE5AE48</accession>
<organism evidence="1 2">
    <name type="scientific">Mycolicibacterium fortuitum</name>
    <name type="common">Mycobacterium fortuitum</name>
    <dbReference type="NCBI Taxonomy" id="1766"/>
    <lineage>
        <taxon>Bacteria</taxon>
        <taxon>Bacillati</taxon>
        <taxon>Actinomycetota</taxon>
        <taxon>Actinomycetes</taxon>
        <taxon>Mycobacteriales</taxon>
        <taxon>Mycobacteriaceae</taxon>
        <taxon>Mycolicibacterium</taxon>
    </lineage>
</organism>
<dbReference type="RefSeq" id="WP_317722279.1">
    <property type="nucleotide sequence ID" value="NZ_JAWLVK010000015.1"/>
</dbReference>
<evidence type="ECO:0000313" key="1">
    <source>
        <dbReference type="EMBL" id="MDV7292050.1"/>
    </source>
</evidence>
<proteinExistence type="predicted"/>
<reference evidence="1" key="1">
    <citation type="submission" date="2023-10" db="EMBL/GenBank/DDBJ databases">
        <title>Mycolicibacterium fortuitum clinical isolates causing pulmonary infections in humans.</title>
        <authorList>
            <person name="Mejia-Ponce P.M."/>
            <person name="Zenteno-Cuevas R."/>
            <person name="Licona-Cassani C."/>
        </authorList>
    </citation>
    <scope>NUCLEOTIDE SEQUENCE</scope>
    <source>
        <strain evidence="1">M8</strain>
    </source>
</reference>
<protein>
    <submittedName>
        <fullName evidence="1">Uncharacterized protein</fullName>
    </submittedName>
</protein>
<dbReference type="Proteomes" id="UP001186041">
    <property type="component" value="Unassembled WGS sequence"/>
</dbReference>
<sequence length="65" mass="7250">MTAPTNEIPWSELYQPPTRDKALELVARSLAGPWPGPNRLVLAVILADNLLRIAERDGNAWWVDA</sequence>
<evidence type="ECO:0000313" key="2">
    <source>
        <dbReference type="Proteomes" id="UP001186041"/>
    </source>
</evidence>
<gene>
    <name evidence="1" type="ORF">R4485_17930</name>
</gene>
<dbReference type="AlphaFoldDB" id="A0AAE5AE48"/>